<sequence>LSLRSLRTPPAEGAANDQQIAIFFITLALAILADLKRSMYHPDARRYYHLSRASISLSEDIFQSRSLYAIQYLVCLLFISSPSSDIRLQQLLATYNGMTNDPNGTNRAWGAMGLAIRLAQMVGFKLALRLKLTPNY</sequence>
<keyword evidence="2" id="KW-1185">Reference proteome</keyword>
<proteinExistence type="predicted"/>
<evidence type="ECO:0000313" key="1">
    <source>
        <dbReference type="EMBL" id="CAG8672146.1"/>
    </source>
</evidence>
<name>A0ACA9NV16_9GLOM</name>
<dbReference type="EMBL" id="CAJVPT010024825">
    <property type="protein sequence ID" value="CAG8672146.1"/>
    <property type="molecule type" value="Genomic_DNA"/>
</dbReference>
<accession>A0ACA9NV16</accession>
<reference evidence="1" key="1">
    <citation type="submission" date="2021-06" db="EMBL/GenBank/DDBJ databases">
        <authorList>
            <person name="Kallberg Y."/>
            <person name="Tangrot J."/>
            <person name="Rosling A."/>
        </authorList>
    </citation>
    <scope>NUCLEOTIDE SEQUENCE</scope>
    <source>
        <strain evidence="1">CL356</strain>
    </source>
</reference>
<gene>
    <name evidence="1" type="ORF">ACOLOM_LOCUS8993</name>
</gene>
<comment type="caution">
    <text evidence="1">The sequence shown here is derived from an EMBL/GenBank/DDBJ whole genome shotgun (WGS) entry which is preliminary data.</text>
</comment>
<feature type="non-terminal residue" evidence="1">
    <location>
        <position position="1"/>
    </location>
</feature>
<evidence type="ECO:0000313" key="2">
    <source>
        <dbReference type="Proteomes" id="UP000789525"/>
    </source>
</evidence>
<dbReference type="Proteomes" id="UP000789525">
    <property type="component" value="Unassembled WGS sequence"/>
</dbReference>
<protein>
    <submittedName>
        <fullName evidence="1">9003_t:CDS:1</fullName>
    </submittedName>
</protein>
<organism evidence="1 2">
    <name type="scientific">Acaulospora colombiana</name>
    <dbReference type="NCBI Taxonomy" id="27376"/>
    <lineage>
        <taxon>Eukaryota</taxon>
        <taxon>Fungi</taxon>
        <taxon>Fungi incertae sedis</taxon>
        <taxon>Mucoromycota</taxon>
        <taxon>Glomeromycotina</taxon>
        <taxon>Glomeromycetes</taxon>
        <taxon>Diversisporales</taxon>
        <taxon>Acaulosporaceae</taxon>
        <taxon>Acaulospora</taxon>
    </lineage>
</organism>